<dbReference type="AlphaFoldDB" id="A0A8D8PNA5"/>
<evidence type="ECO:0000313" key="1">
    <source>
        <dbReference type="EMBL" id="CAG6607388.1"/>
    </source>
</evidence>
<reference evidence="1" key="1">
    <citation type="submission" date="2021-05" db="EMBL/GenBank/DDBJ databases">
        <authorList>
            <person name="Alioto T."/>
            <person name="Alioto T."/>
            <person name="Gomez Garrido J."/>
        </authorList>
    </citation>
    <scope>NUCLEOTIDE SEQUENCE</scope>
</reference>
<organism evidence="1">
    <name type="scientific">Cacopsylla melanoneura</name>
    <dbReference type="NCBI Taxonomy" id="428564"/>
    <lineage>
        <taxon>Eukaryota</taxon>
        <taxon>Metazoa</taxon>
        <taxon>Ecdysozoa</taxon>
        <taxon>Arthropoda</taxon>
        <taxon>Hexapoda</taxon>
        <taxon>Insecta</taxon>
        <taxon>Pterygota</taxon>
        <taxon>Neoptera</taxon>
        <taxon>Paraneoptera</taxon>
        <taxon>Hemiptera</taxon>
        <taxon>Sternorrhyncha</taxon>
        <taxon>Psylloidea</taxon>
        <taxon>Psyllidae</taxon>
        <taxon>Psyllinae</taxon>
        <taxon>Cacopsylla</taxon>
    </lineage>
</organism>
<sequence>MEISRNRYYLQVTCKLAIASVKFIKSLLHLRSDFCERNNSFTNETAFISNSYGKRDTYHSTDHVQPYIRKLRCNSSSSHGFCQIPTPVRTFITLAQLNVHNS</sequence>
<proteinExistence type="predicted"/>
<name>A0A8D8PNA5_9HEMI</name>
<protein>
    <submittedName>
        <fullName evidence="1">Uncharacterized protein</fullName>
    </submittedName>
</protein>
<accession>A0A8D8PNA5</accession>
<dbReference type="EMBL" id="HBUF01007785">
    <property type="protein sequence ID" value="CAG6607388.1"/>
    <property type="molecule type" value="Transcribed_RNA"/>
</dbReference>